<organism evidence="1 2">
    <name type="scientific">Coemansia aciculifera</name>
    <dbReference type="NCBI Taxonomy" id="417176"/>
    <lineage>
        <taxon>Eukaryota</taxon>
        <taxon>Fungi</taxon>
        <taxon>Fungi incertae sedis</taxon>
        <taxon>Zoopagomycota</taxon>
        <taxon>Kickxellomycotina</taxon>
        <taxon>Kickxellomycetes</taxon>
        <taxon>Kickxellales</taxon>
        <taxon>Kickxellaceae</taxon>
        <taxon>Coemansia</taxon>
    </lineage>
</organism>
<dbReference type="Proteomes" id="UP001139981">
    <property type="component" value="Unassembled WGS sequence"/>
</dbReference>
<evidence type="ECO:0000313" key="1">
    <source>
        <dbReference type="EMBL" id="KAJ2891749.1"/>
    </source>
</evidence>
<accession>A0ACC1M1B3</accession>
<sequence>MNSNTRAASSTFWKRTPAFVPSTVEIVYSGSIENAPARAAPSAELSAAKQQLPPSPLTPPLDKEAAQPTTESPVPATLSTKSTSDQSSAVAVVPGDAHSLKFYSLLTSANVDIEELRKQSWKGIPASQRSTAWCLLMGYFPLNASRRQQTIERKRREYSDWVRQTFSRGEASLDRTLWHQICIDVPRTTPGSPLFQSPRIQRSLERVLYCWAVRHPASGYVQGINDLLTPFYYVFLSPFLASPTNDLQHQVDALDESTMGTVEADSFWCLTKLLDGIHDNYTHAQPGIRRQLVKMKDLVSRIDAPLASHLDSEGVEFIQFAFRWINCLLMREVSLTNTIRMWDTYLAEPEGFSSFHIYVCAAFLLKWSKQLQQLDFQDILLLLQKPPTESWTAKDVELLLSEAYMYKCLYHNSPNHYSAAPAAAPAAAGHKR</sequence>
<reference evidence="1" key="1">
    <citation type="submission" date="2022-07" db="EMBL/GenBank/DDBJ databases">
        <title>Phylogenomic reconstructions and comparative analyses of Kickxellomycotina fungi.</title>
        <authorList>
            <person name="Reynolds N.K."/>
            <person name="Stajich J.E."/>
            <person name="Barry K."/>
            <person name="Grigoriev I.V."/>
            <person name="Crous P."/>
            <person name="Smith M.E."/>
        </authorList>
    </citation>
    <scope>NUCLEOTIDE SEQUENCE</scope>
    <source>
        <strain evidence="1">CBS 190363</strain>
    </source>
</reference>
<name>A0ACC1M1B3_9FUNG</name>
<evidence type="ECO:0000313" key="2">
    <source>
        <dbReference type="Proteomes" id="UP001139981"/>
    </source>
</evidence>
<protein>
    <submittedName>
        <fullName evidence="1">GTPase-activating protein</fullName>
    </submittedName>
</protein>
<keyword evidence="2" id="KW-1185">Reference proteome</keyword>
<gene>
    <name evidence="1" type="primary">GYP1</name>
    <name evidence="1" type="ORF">IWW38_003493</name>
</gene>
<comment type="caution">
    <text evidence="1">The sequence shown here is derived from an EMBL/GenBank/DDBJ whole genome shotgun (WGS) entry which is preliminary data.</text>
</comment>
<dbReference type="EMBL" id="JANBVB010000908">
    <property type="protein sequence ID" value="KAJ2891749.1"/>
    <property type="molecule type" value="Genomic_DNA"/>
</dbReference>
<proteinExistence type="predicted"/>